<dbReference type="KEGG" id="smoo:SMONO_v1c02190"/>
<feature type="transmembrane region" description="Helical" evidence="1">
    <location>
        <begin position="47"/>
        <end position="75"/>
    </location>
</feature>
<organism evidence="2 3">
    <name type="scientific">Spiroplasma monobiae MQ-1</name>
    <dbReference type="NCBI Taxonomy" id="1336748"/>
    <lineage>
        <taxon>Bacteria</taxon>
        <taxon>Bacillati</taxon>
        <taxon>Mycoplasmatota</taxon>
        <taxon>Mollicutes</taxon>
        <taxon>Entomoplasmatales</taxon>
        <taxon>Spiroplasmataceae</taxon>
        <taxon>Spiroplasma</taxon>
    </lineage>
</organism>
<feature type="transmembrane region" description="Helical" evidence="1">
    <location>
        <begin position="12"/>
        <end position="35"/>
    </location>
</feature>
<protein>
    <submittedName>
        <fullName evidence="2">Uncharacterized protein</fullName>
    </submittedName>
</protein>
<gene>
    <name evidence="2" type="ORF">SMONO_v1c02190</name>
</gene>
<evidence type="ECO:0000313" key="3">
    <source>
        <dbReference type="Proteomes" id="UP000234790"/>
    </source>
</evidence>
<dbReference type="RefSeq" id="WP_101780521.1">
    <property type="nucleotide sequence ID" value="NZ_CP025543.1"/>
</dbReference>
<reference evidence="2 3" key="1">
    <citation type="submission" date="2017-12" db="EMBL/GenBank/DDBJ databases">
        <title>Complete genome sequence of Spiroplasma monobiae MQ-1 (ATCC 33825).</title>
        <authorList>
            <person name="Tsai Y.-M."/>
            <person name="Lo W.-S."/>
            <person name="Wu P.-S."/>
            <person name="Cho S.-T."/>
            <person name="Kuo C.-H."/>
        </authorList>
    </citation>
    <scope>NUCLEOTIDE SEQUENCE [LARGE SCALE GENOMIC DNA]</scope>
    <source>
        <strain evidence="2 3">MQ-1</strain>
    </source>
</reference>
<sequence length="232" mass="26312">MNLTLASLSNNNLMLLSIILLLVIPLASISAWYLTIKFKKNKSEIKFVNTPVLATMLTLQITSIITAILSLLFYLGFIIEIPANEELALTMMIVFIVLSVVLSAAWFSMVIFFSNQIWFYIDKEEGKLVTLGENIKLSKITKIIEDESKSAVYINYLEGKRTLKKLKFSKTTTIGMYFLENASATGFKVENGNEINYFKEEVAKIRATALNVSKPEDKKQEAKKEKQENEDK</sequence>
<dbReference type="EMBL" id="CP025543">
    <property type="protein sequence ID" value="AUM62470.1"/>
    <property type="molecule type" value="Genomic_DNA"/>
</dbReference>
<proteinExistence type="predicted"/>
<name>A0A2K9LTX7_SPISQ</name>
<dbReference type="Proteomes" id="UP000234790">
    <property type="component" value="Chromosome"/>
</dbReference>
<evidence type="ECO:0000256" key="1">
    <source>
        <dbReference type="SAM" id="Phobius"/>
    </source>
</evidence>
<dbReference type="AlphaFoldDB" id="A0A2K9LTX7"/>
<evidence type="ECO:0000313" key="2">
    <source>
        <dbReference type="EMBL" id="AUM62470.1"/>
    </source>
</evidence>
<keyword evidence="1" id="KW-0472">Membrane</keyword>
<keyword evidence="1" id="KW-1133">Transmembrane helix</keyword>
<accession>A0A2K9LTX7</accession>
<keyword evidence="3" id="KW-1185">Reference proteome</keyword>
<keyword evidence="1" id="KW-0812">Transmembrane</keyword>
<dbReference type="OrthoDB" id="389702at2"/>
<feature type="transmembrane region" description="Helical" evidence="1">
    <location>
        <begin position="87"/>
        <end position="113"/>
    </location>
</feature>